<reference evidence="2" key="2">
    <citation type="journal article" date="2023" name="Int. J. Mol. Sci.">
        <title>De Novo Assembly and Annotation of 11 Diverse Shrub Willow (Salix) Genomes Reveals Novel Gene Organization in Sex-Linked Regions.</title>
        <authorList>
            <person name="Hyden B."/>
            <person name="Feng K."/>
            <person name="Yates T.B."/>
            <person name="Jawdy S."/>
            <person name="Cereghino C."/>
            <person name="Smart L.B."/>
            <person name="Muchero W."/>
        </authorList>
    </citation>
    <scope>NUCLEOTIDE SEQUENCE</scope>
    <source>
        <tissue evidence="2">Shoot tip</tissue>
    </source>
</reference>
<feature type="region of interest" description="Disordered" evidence="1">
    <location>
        <begin position="46"/>
        <end position="70"/>
    </location>
</feature>
<name>A0ABQ9B4J5_9ROSI</name>
<evidence type="ECO:0000313" key="3">
    <source>
        <dbReference type="Proteomes" id="UP001141253"/>
    </source>
</evidence>
<dbReference type="Proteomes" id="UP001141253">
    <property type="component" value="Chromosome 17"/>
</dbReference>
<proteinExistence type="predicted"/>
<evidence type="ECO:0000256" key="1">
    <source>
        <dbReference type="SAM" id="MobiDB-lite"/>
    </source>
</evidence>
<comment type="caution">
    <text evidence="2">The sequence shown here is derived from an EMBL/GenBank/DDBJ whole genome shotgun (WGS) entry which is preliminary data.</text>
</comment>
<dbReference type="EMBL" id="JAPFFI010000013">
    <property type="protein sequence ID" value="KAJ6371280.1"/>
    <property type="molecule type" value="Genomic_DNA"/>
</dbReference>
<reference evidence="2" key="1">
    <citation type="submission" date="2022-10" db="EMBL/GenBank/DDBJ databases">
        <authorList>
            <person name="Hyden B.L."/>
            <person name="Feng K."/>
            <person name="Yates T."/>
            <person name="Jawdy S."/>
            <person name="Smart L.B."/>
            <person name="Muchero W."/>
        </authorList>
    </citation>
    <scope>NUCLEOTIDE SEQUENCE</scope>
    <source>
        <tissue evidence="2">Shoot tip</tissue>
    </source>
</reference>
<organism evidence="2 3">
    <name type="scientific">Salix suchowensis</name>
    <dbReference type="NCBI Taxonomy" id="1278906"/>
    <lineage>
        <taxon>Eukaryota</taxon>
        <taxon>Viridiplantae</taxon>
        <taxon>Streptophyta</taxon>
        <taxon>Embryophyta</taxon>
        <taxon>Tracheophyta</taxon>
        <taxon>Spermatophyta</taxon>
        <taxon>Magnoliopsida</taxon>
        <taxon>eudicotyledons</taxon>
        <taxon>Gunneridae</taxon>
        <taxon>Pentapetalae</taxon>
        <taxon>rosids</taxon>
        <taxon>fabids</taxon>
        <taxon>Malpighiales</taxon>
        <taxon>Salicaceae</taxon>
        <taxon>Saliceae</taxon>
        <taxon>Salix</taxon>
    </lineage>
</organism>
<accession>A0ABQ9B4J5</accession>
<gene>
    <name evidence="2" type="ORF">OIU77_001729</name>
</gene>
<protein>
    <submittedName>
        <fullName evidence="2">Uncharacterized protein</fullName>
    </submittedName>
</protein>
<evidence type="ECO:0000313" key="2">
    <source>
        <dbReference type="EMBL" id="KAJ6371280.1"/>
    </source>
</evidence>
<sequence length="70" mass="7747">MKRLSDTLQAAARNEVLPMPGAGKEALDDPQNLLVEGYISRAEANEASETKKKLKKLRKLKMPGREVPSK</sequence>
<keyword evidence="3" id="KW-1185">Reference proteome</keyword>
<feature type="compositionally biased region" description="Basic residues" evidence="1">
    <location>
        <begin position="52"/>
        <end position="62"/>
    </location>
</feature>